<reference evidence="1" key="1">
    <citation type="submission" date="2015-12" db="EMBL/GenBank/DDBJ databases">
        <title>Gene expression during late stages of embryo sac development: a critical building block for successful pollen-pistil interactions.</title>
        <authorList>
            <person name="Liu Y."/>
            <person name="Joly V."/>
            <person name="Sabar M."/>
            <person name="Matton D.P."/>
        </authorList>
    </citation>
    <scope>NUCLEOTIDE SEQUENCE</scope>
</reference>
<dbReference type="EMBL" id="GEDG01033885">
    <property type="protein sequence ID" value="JAP10028.1"/>
    <property type="molecule type" value="Transcribed_RNA"/>
</dbReference>
<accession>A0A0V0GPK8</accession>
<evidence type="ECO:0000313" key="1">
    <source>
        <dbReference type="EMBL" id="JAP10028.1"/>
    </source>
</evidence>
<name>A0A0V0GPK8_SOLCH</name>
<proteinExistence type="predicted"/>
<sequence length="77" mass="8740">MGFSCLCEKIKLKKTKLHDQIKFQLQINLISNGHTHRVNKVVTTHGVELLVCDTCHLLADISIYPSAVDIWTPVHVF</sequence>
<dbReference type="AlphaFoldDB" id="A0A0V0GPK8"/>
<organism evidence="1">
    <name type="scientific">Solanum chacoense</name>
    <name type="common">Chaco potato</name>
    <dbReference type="NCBI Taxonomy" id="4108"/>
    <lineage>
        <taxon>Eukaryota</taxon>
        <taxon>Viridiplantae</taxon>
        <taxon>Streptophyta</taxon>
        <taxon>Embryophyta</taxon>
        <taxon>Tracheophyta</taxon>
        <taxon>Spermatophyta</taxon>
        <taxon>Magnoliopsida</taxon>
        <taxon>eudicotyledons</taxon>
        <taxon>Gunneridae</taxon>
        <taxon>Pentapetalae</taxon>
        <taxon>asterids</taxon>
        <taxon>lamiids</taxon>
        <taxon>Solanales</taxon>
        <taxon>Solanaceae</taxon>
        <taxon>Solanoideae</taxon>
        <taxon>Solaneae</taxon>
        <taxon>Solanum</taxon>
    </lineage>
</organism>
<protein>
    <submittedName>
        <fullName evidence="1">Putative ovule protein</fullName>
    </submittedName>
</protein>